<evidence type="ECO:0000259" key="6">
    <source>
        <dbReference type="PROSITE" id="PS50002"/>
    </source>
</evidence>
<evidence type="ECO:0000256" key="4">
    <source>
        <dbReference type="SAM" id="Phobius"/>
    </source>
</evidence>
<evidence type="ECO:0000313" key="8">
    <source>
        <dbReference type="Proteomes" id="UP000070544"/>
    </source>
</evidence>
<feature type="transmembrane region" description="Helical" evidence="4">
    <location>
        <begin position="307"/>
        <end position="331"/>
    </location>
</feature>
<accession>A0A139AYJ8</accession>
<dbReference type="Proteomes" id="UP000070544">
    <property type="component" value="Unassembled WGS sequence"/>
</dbReference>
<evidence type="ECO:0000313" key="7">
    <source>
        <dbReference type="EMBL" id="KXS21784.1"/>
    </source>
</evidence>
<keyword evidence="5" id="KW-0732">Signal</keyword>
<sequence length="799" mass="85369">MLKPSRTFGIVFLLILGSFSRAAIPFTGNSSTAECAVIEGLYDRSGKQLPWPRGSCCLELAASPTQTPSISCDIDGHILGIQMNGQGLSSAFPSFAVMSNLYYLGLSNNQLSGTFPNGAFSANGLGTLDVRQNMLNGQFPDLSGVAISALYLSGNSLTGNVDGRLPQGMGACMIGGNPGLYTCANNYPTNLCGTLPTGCTSAASSGANVPTAAITGTMTLPSVASASSTLVLPTTSLGVTTTVSNQNQVTTNRVTETDAISVSFLGPSSKPTSGTQSLRTSMTTFAGSPPGATSPALVNDSPQTSQAAIWGVTAAILFGILVLGFSGWLWLRKRRIRGGTSAPDFVSRNTSDDENGKPDVASGGHSSKISNFSGTVRLESFEWRKMRSGLQTQTLLDKLSEQPLQTSVSPHWTFTLFAGAKPAKRVDLPEPHPEYIVGRDYVARSQDELTVCSGARVIVTSAYRDGFGVVKEVESDKVGLIPLEFLDLSVDNPEPTVREQLFWPRGLPLPSGFGFRNPFGADFLDLKRFRPPQPRRGIMYSDVSDRNALSSLEANAGSYELDDHEHMLNSSTLVTVGSGTRIASADAHRPDNALRNKYPSSLETVAGSFPLSADGSASPNQSVTATVGSSQNQKAWSQGVGRNCRGNPSSRNLEETPNSRVHSRAHLGTHGMDFQCKSPQWTFEFLSREQSSQSFSEPYPEYVFRRDYIARNDDELTVTANSRLRIISVFSNGWGLARKVGSEEEEGLVPLQYLHFGSEASTSVTFTDVATAGSSAQGSITMTYDSRFQSLAVEPPESR</sequence>
<keyword evidence="4" id="KW-0472">Membrane</keyword>
<feature type="signal peptide" evidence="5">
    <location>
        <begin position="1"/>
        <end position="22"/>
    </location>
</feature>
<protein>
    <recommendedName>
        <fullName evidence="6">SH3 domain-containing protein</fullName>
    </recommendedName>
</protein>
<dbReference type="CDD" id="cd00174">
    <property type="entry name" value="SH3"/>
    <property type="match status" value="1"/>
</dbReference>
<keyword evidence="4" id="KW-1133">Transmembrane helix</keyword>
<organism evidence="7 8">
    <name type="scientific">Gonapodya prolifera (strain JEL478)</name>
    <name type="common">Monoblepharis prolifera</name>
    <dbReference type="NCBI Taxonomy" id="1344416"/>
    <lineage>
        <taxon>Eukaryota</taxon>
        <taxon>Fungi</taxon>
        <taxon>Fungi incertae sedis</taxon>
        <taxon>Chytridiomycota</taxon>
        <taxon>Chytridiomycota incertae sedis</taxon>
        <taxon>Monoblepharidomycetes</taxon>
        <taxon>Monoblepharidales</taxon>
        <taxon>Gonapodyaceae</taxon>
        <taxon>Gonapodya</taxon>
    </lineage>
</organism>
<evidence type="ECO:0000256" key="5">
    <source>
        <dbReference type="SAM" id="SignalP"/>
    </source>
</evidence>
<name>A0A139AYJ8_GONPJ</name>
<dbReference type="Gene3D" id="2.30.30.40">
    <property type="entry name" value="SH3 Domains"/>
    <property type="match status" value="1"/>
</dbReference>
<evidence type="ECO:0000256" key="3">
    <source>
        <dbReference type="SAM" id="MobiDB-lite"/>
    </source>
</evidence>
<feature type="compositionally biased region" description="Polar residues" evidence="3">
    <location>
        <begin position="615"/>
        <end position="636"/>
    </location>
</feature>
<dbReference type="SMART" id="SM00326">
    <property type="entry name" value="SH3"/>
    <property type="match status" value="2"/>
</dbReference>
<dbReference type="PANTHER" id="PTHR48007">
    <property type="entry name" value="LEUCINE-RICH REPEAT RECEPTOR-LIKE PROTEIN KINASE PXC1"/>
    <property type="match status" value="1"/>
</dbReference>
<feature type="domain" description="SH3" evidence="6">
    <location>
        <begin position="697"/>
        <end position="759"/>
    </location>
</feature>
<dbReference type="Gene3D" id="3.80.10.10">
    <property type="entry name" value="Ribonuclease Inhibitor"/>
    <property type="match status" value="1"/>
</dbReference>
<reference evidence="7 8" key="1">
    <citation type="journal article" date="2015" name="Genome Biol. Evol.">
        <title>Phylogenomic analyses indicate that early fungi evolved digesting cell walls of algal ancestors of land plants.</title>
        <authorList>
            <person name="Chang Y."/>
            <person name="Wang S."/>
            <person name="Sekimoto S."/>
            <person name="Aerts A.L."/>
            <person name="Choi C."/>
            <person name="Clum A."/>
            <person name="LaButti K.M."/>
            <person name="Lindquist E.A."/>
            <person name="Yee Ngan C."/>
            <person name="Ohm R.A."/>
            <person name="Salamov A.A."/>
            <person name="Grigoriev I.V."/>
            <person name="Spatafora J.W."/>
            <person name="Berbee M.L."/>
        </authorList>
    </citation>
    <scope>NUCLEOTIDE SEQUENCE [LARGE SCALE GENOMIC DNA]</scope>
    <source>
        <strain evidence="7 8">JEL478</strain>
    </source>
</reference>
<dbReference type="EMBL" id="KQ965732">
    <property type="protein sequence ID" value="KXS21784.1"/>
    <property type="molecule type" value="Genomic_DNA"/>
</dbReference>
<feature type="region of interest" description="Disordered" evidence="3">
    <location>
        <begin position="265"/>
        <end position="299"/>
    </location>
</feature>
<dbReference type="OrthoDB" id="676979at2759"/>
<dbReference type="InterPro" id="IPR001452">
    <property type="entry name" value="SH3_domain"/>
</dbReference>
<keyword evidence="1 2" id="KW-0728">SH3 domain</keyword>
<dbReference type="PANTHER" id="PTHR48007:SF4">
    <property type="entry name" value="LEUCINE-RICH REPEAT RECEPTOR-LIKE PROTEIN KINASE PXC1"/>
    <property type="match status" value="1"/>
</dbReference>
<evidence type="ECO:0000256" key="1">
    <source>
        <dbReference type="ARBA" id="ARBA00022443"/>
    </source>
</evidence>
<dbReference type="AlphaFoldDB" id="A0A139AYJ8"/>
<feature type="region of interest" description="Disordered" evidence="3">
    <location>
        <begin position="341"/>
        <end position="368"/>
    </location>
</feature>
<keyword evidence="8" id="KW-1185">Reference proteome</keyword>
<dbReference type="InterPro" id="IPR046959">
    <property type="entry name" value="PRK1-6/SRF4-like"/>
</dbReference>
<dbReference type="SUPFAM" id="SSF50044">
    <property type="entry name" value="SH3-domain"/>
    <property type="match status" value="2"/>
</dbReference>
<feature type="region of interest" description="Disordered" evidence="3">
    <location>
        <begin position="612"/>
        <end position="659"/>
    </location>
</feature>
<dbReference type="SUPFAM" id="SSF52058">
    <property type="entry name" value="L domain-like"/>
    <property type="match status" value="1"/>
</dbReference>
<feature type="compositionally biased region" description="Polar residues" evidence="3">
    <location>
        <begin position="269"/>
        <end position="286"/>
    </location>
</feature>
<dbReference type="InterPro" id="IPR032675">
    <property type="entry name" value="LRR_dom_sf"/>
</dbReference>
<evidence type="ECO:0000256" key="2">
    <source>
        <dbReference type="PROSITE-ProRule" id="PRU00192"/>
    </source>
</evidence>
<proteinExistence type="predicted"/>
<feature type="compositionally biased region" description="Polar residues" evidence="3">
    <location>
        <begin position="646"/>
        <end position="659"/>
    </location>
</feature>
<dbReference type="InterPro" id="IPR036028">
    <property type="entry name" value="SH3-like_dom_sf"/>
</dbReference>
<dbReference type="PROSITE" id="PS50002">
    <property type="entry name" value="SH3"/>
    <property type="match status" value="1"/>
</dbReference>
<gene>
    <name evidence="7" type="ORF">M427DRAFT_51165</name>
</gene>
<feature type="chain" id="PRO_5007296511" description="SH3 domain-containing protein" evidence="5">
    <location>
        <begin position="23"/>
        <end position="799"/>
    </location>
</feature>
<keyword evidence="4" id="KW-0812">Transmembrane</keyword>